<organism evidence="1">
    <name type="scientific">Brassica cretica</name>
    <name type="common">Mustard</name>
    <dbReference type="NCBI Taxonomy" id="69181"/>
    <lineage>
        <taxon>Eukaryota</taxon>
        <taxon>Viridiplantae</taxon>
        <taxon>Streptophyta</taxon>
        <taxon>Embryophyta</taxon>
        <taxon>Tracheophyta</taxon>
        <taxon>Spermatophyta</taxon>
        <taxon>Magnoliopsida</taxon>
        <taxon>eudicotyledons</taxon>
        <taxon>Gunneridae</taxon>
        <taxon>Pentapetalae</taxon>
        <taxon>rosids</taxon>
        <taxon>malvids</taxon>
        <taxon>Brassicales</taxon>
        <taxon>Brassicaceae</taxon>
        <taxon>Brassiceae</taxon>
        <taxon>Brassica</taxon>
    </lineage>
</organism>
<gene>
    <name evidence="1" type="ORF">F2Q70_00029832</name>
</gene>
<evidence type="ECO:0000313" key="1">
    <source>
        <dbReference type="EMBL" id="KAF2531209.1"/>
    </source>
</evidence>
<accession>A0A8S9FEH2</accession>
<proteinExistence type="predicted"/>
<dbReference type="EMBL" id="QGKY02002305">
    <property type="protein sequence ID" value="KAF2531209.1"/>
    <property type="molecule type" value="Genomic_DNA"/>
</dbReference>
<name>A0A8S9FEH2_BRACR</name>
<comment type="caution">
    <text evidence="1">The sequence shown here is derived from an EMBL/GenBank/DDBJ whole genome shotgun (WGS) entry which is preliminary data.</text>
</comment>
<protein>
    <submittedName>
        <fullName evidence="1">Uncharacterized protein</fullName>
    </submittedName>
</protein>
<dbReference type="AlphaFoldDB" id="A0A8S9FEH2"/>
<sequence length="61" mass="6479">MRTTVAPASAVYCSPPSSTWLIILSFISSEGTGAKPATTLLLTSVNRNKTKADIVVTLLKR</sequence>
<reference evidence="1" key="1">
    <citation type="submission" date="2019-12" db="EMBL/GenBank/DDBJ databases">
        <title>Genome sequencing and annotation of Brassica cretica.</title>
        <authorList>
            <person name="Studholme D.J."/>
            <person name="Sarris P.F."/>
        </authorList>
    </citation>
    <scope>NUCLEOTIDE SEQUENCE</scope>
    <source>
        <strain evidence="1">PFS-102/07</strain>
        <tissue evidence="1">Leaf</tissue>
    </source>
</reference>